<organism evidence="1 2">
    <name type="scientific">Chryseobacterium profundimaris</name>
    <dbReference type="NCBI Taxonomy" id="1387275"/>
    <lineage>
        <taxon>Bacteria</taxon>
        <taxon>Pseudomonadati</taxon>
        <taxon>Bacteroidota</taxon>
        <taxon>Flavobacteriia</taxon>
        <taxon>Flavobacteriales</taxon>
        <taxon>Weeksellaceae</taxon>
        <taxon>Chryseobacterium group</taxon>
        <taxon>Chryseobacterium</taxon>
    </lineage>
</organism>
<proteinExistence type="predicted"/>
<evidence type="ECO:0000313" key="2">
    <source>
        <dbReference type="Proteomes" id="UP001157960"/>
    </source>
</evidence>
<protein>
    <submittedName>
        <fullName evidence="1">Uncharacterized protein</fullName>
    </submittedName>
</protein>
<accession>A0ABY1P9S7</accession>
<dbReference type="EMBL" id="FXTZ01000011">
    <property type="protein sequence ID" value="SMP29158.1"/>
    <property type="molecule type" value="Genomic_DNA"/>
</dbReference>
<dbReference type="Proteomes" id="UP001157960">
    <property type="component" value="Unassembled WGS sequence"/>
</dbReference>
<sequence length="82" mass="9726">MNKEIFIKRKQNLINLIADTLTKMEFCEQDKISLNKLLEVLNEYSFENRLQKKGLLSHTIIDSMELDYSLGEKFIIFDNEII</sequence>
<gene>
    <name evidence="1" type="ORF">SAMN06264346_11180</name>
</gene>
<reference evidence="1 2" key="1">
    <citation type="submission" date="2017-05" db="EMBL/GenBank/DDBJ databases">
        <authorList>
            <person name="Varghese N."/>
            <person name="Submissions S."/>
        </authorList>
    </citation>
    <scope>NUCLEOTIDE SEQUENCE [LARGE SCALE GENOMIC DNA]</scope>
    <source>
        <strain evidence="1 2">DSM 28214</strain>
    </source>
</reference>
<comment type="caution">
    <text evidence="1">The sequence shown here is derived from an EMBL/GenBank/DDBJ whole genome shotgun (WGS) entry which is preliminary data.</text>
</comment>
<keyword evidence="2" id="KW-1185">Reference proteome</keyword>
<evidence type="ECO:0000313" key="1">
    <source>
        <dbReference type="EMBL" id="SMP29158.1"/>
    </source>
</evidence>
<name>A0ABY1P9S7_9FLAO</name>
<dbReference type="RefSeq" id="WP_283423017.1">
    <property type="nucleotide sequence ID" value="NZ_FXTZ01000011.1"/>
</dbReference>